<keyword evidence="4 5" id="KW-0648">Protein biosynthesis</keyword>
<dbReference type="Proteomes" id="UP000280819">
    <property type="component" value="Unassembled WGS sequence"/>
</dbReference>
<dbReference type="InterPro" id="IPR011034">
    <property type="entry name" value="Formyl_transferase-like_C_sf"/>
</dbReference>
<name>A0A3P1TCK0_9ACTN</name>
<evidence type="ECO:0000256" key="5">
    <source>
        <dbReference type="HAMAP-Rule" id="MF_00182"/>
    </source>
</evidence>
<reference evidence="8 9" key="1">
    <citation type="submission" date="2018-11" db="EMBL/GenBank/DDBJ databases">
        <title>Genomes From Bacteria Associated with the Canine Oral Cavity: a Test Case for Automated Genome-Based Taxonomic Assignment.</title>
        <authorList>
            <person name="Coil D.A."/>
            <person name="Jospin G."/>
            <person name="Darling A.E."/>
            <person name="Wallis C."/>
            <person name="Davis I.J."/>
            <person name="Harris S."/>
            <person name="Eisen J.A."/>
            <person name="Holcombe L.J."/>
            <person name="O'Flynn C."/>
        </authorList>
    </citation>
    <scope>NUCLEOTIDE SEQUENCE [LARGE SCALE GENOMIC DNA]</scope>
    <source>
        <strain evidence="8 9">OH887_COT-365</strain>
    </source>
</reference>
<accession>A0A3P1TCK0</accession>
<evidence type="ECO:0000256" key="2">
    <source>
        <dbReference type="ARBA" id="ARBA00012261"/>
    </source>
</evidence>
<dbReference type="CDD" id="cd08704">
    <property type="entry name" value="Met_tRNA_FMT_C"/>
    <property type="match status" value="1"/>
</dbReference>
<protein>
    <recommendedName>
        <fullName evidence="2 5">Methionyl-tRNA formyltransferase</fullName>
        <ecNumber evidence="2 5">2.1.2.9</ecNumber>
    </recommendedName>
</protein>
<evidence type="ECO:0000256" key="1">
    <source>
        <dbReference type="ARBA" id="ARBA00010699"/>
    </source>
</evidence>
<evidence type="ECO:0000259" key="7">
    <source>
        <dbReference type="Pfam" id="PF02911"/>
    </source>
</evidence>
<gene>
    <name evidence="5" type="primary">fmt</name>
    <name evidence="8" type="ORF">EII34_01485</name>
</gene>
<dbReference type="InterPro" id="IPR005794">
    <property type="entry name" value="Fmt"/>
</dbReference>
<dbReference type="NCBIfam" id="TIGR00460">
    <property type="entry name" value="fmt"/>
    <property type="match status" value="1"/>
</dbReference>
<evidence type="ECO:0000259" key="6">
    <source>
        <dbReference type="Pfam" id="PF00551"/>
    </source>
</evidence>
<feature type="binding site" evidence="5">
    <location>
        <begin position="109"/>
        <end position="112"/>
    </location>
    <ligand>
        <name>(6S)-5,6,7,8-tetrahydrofolate</name>
        <dbReference type="ChEBI" id="CHEBI:57453"/>
    </ligand>
</feature>
<dbReference type="InterPro" id="IPR002376">
    <property type="entry name" value="Formyl_transf_N"/>
</dbReference>
<sequence length="303" mass="32670">MRLVFAGTPEVAVPALDAIAGSRHELLAVITRPDAPAGRGRRMTPSPVARRAEDLGLEVLKPRHPRDEDFQDRLRRIAPDACPVVAYGALLPSSALGIPPHGWINLHFSLLPRWRGAAPVQRAVMAGDQRIGTTCFRIVEALDAGPVFATEARPMPDLTAGELLIELAHTGALQLVRTLDAVEEGATPRPQSEDGVTLAPKITPEVSRLDLRQPADRVRNHVLGCSPDPGAWCEYEGQRLKIFRAATVTAPKPLAPGELHVTRRQVFLGCGSGAVELLEVQAPGRRRMAAIDWARQGVSGSLT</sequence>
<dbReference type="InterPro" id="IPR041711">
    <property type="entry name" value="Met-tRNA-FMT_N"/>
</dbReference>
<comment type="function">
    <text evidence="5">Attaches a formyl group to the free amino group of methionyl-tRNA(fMet). The formyl group appears to play a dual role in the initiator identity of N-formylmethionyl-tRNA by promoting its recognition by IF2 and preventing the misappropriation of this tRNA by the elongation apparatus.</text>
</comment>
<feature type="domain" description="Formyl transferase N-terminal" evidence="6">
    <location>
        <begin position="1"/>
        <end position="171"/>
    </location>
</feature>
<evidence type="ECO:0000313" key="8">
    <source>
        <dbReference type="EMBL" id="RRD07182.1"/>
    </source>
</evidence>
<feature type="domain" description="Formyl transferase C-terminal" evidence="7">
    <location>
        <begin position="201"/>
        <end position="295"/>
    </location>
</feature>
<evidence type="ECO:0000256" key="4">
    <source>
        <dbReference type="ARBA" id="ARBA00022917"/>
    </source>
</evidence>
<dbReference type="EC" id="2.1.2.9" evidence="2 5"/>
<dbReference type="CDD" id="cd08646">
    <property type="entry name" value="FMT_core_Met-tRNA-FMT_N"/>
    <property type="match status" value="1"/>
</dbReference>
<dbReference type="OrthoDB" id="9802815at2"/>
<organism evidence="8 9">
    <name type="scientific">Arachnia propionica</name>
    <dbReference type="NCBI Taxonomy" id="1750"/>
    <lineage>
        <taxon>Bacteria</taxon>
        <taxon>Bacillati</taxon>
        <taxon>Actinomycetota</taxon>
        <taxon>Actinomycetes</taxon>
        <taxon>Propionibacteriales</taxon>
        <taxon>Propionibacteriaceae</taxon>
        <taxon>Arachnia</taxon>
    </lineage>
</organism>
<proteinExistence type="inferred from homology"/>
<dbReference type="SUPFAM" id="SSF50486">
    <property type="entry name" value="FMT C-terminal domain-like"/>
    <property type="match status" value="1"/>
</dbReference>
<evidence type="ECO:0000256" key="3">
    <source>
        <dbReference type="ARBA" id="ARBA00022679"/>
    </source>
</evidence>
<dbReference type="Pfam" id="PF02911">
    <property type="entry name" value="Formyl_trans_C"/>
    <property type="match status" value="1"/>
</dbReference>
<dbReference type="HAMAP" id="MF_00182">
    <property type="entry name" value="Formyl_trans"/>
    <property type="match status" value="1"/>
</dbReference>
<dbReference type="SUPFAM" id="SSF53328">
    <property type="entry name" value="Formyltransferase"/>
    <property type="match status" value="1"/>
</dbReference>
<comment type="caution">
    <text evidence="8">The sequence shown here is derived from an EMBL/GenBank/DDBJ whole genome shotgun (WGS) entry which is preliminary data.</text>
</comment>
<dbReference type="InterPro" id="IPR036477">
    <property type="entry name" value="Formyl_transf_N_sf"/>
</dbReference>
<dbReference type="GO" id="GO:0005829">
    <property type="term" value="C:cytosol"/>
    <property type="evidence" value="ECO:0007669"/>
    <property type="project" value="TreeGrafter"/>
</dbReference>
<dbReference type="InterPro" id="IPR005793">
    <property type="entry name" value="Formyl_trans_C"/>
</dbReference>
<comment type="catalytic activity">
    <reaction evidence="5">
        <text>L-methionyl-tRNA(fMet) + (6R)-10-formyltetrahydrofolate = N-formyl-L-methionyl-tRNA(fMet) + (6S)-5,6,7,8-tetrahydrofolate + H(+)</text>
        <dbReference type="Rhea" id="RHEA:24380"/>
        <dbReference type="Rhea" id="RHEA-COMP:9952"/>
        <dbReference type="Rhea" id="RHEA-COMP:9953"/>
        <dbReference type="ChEBI" id="CHEBI:15378"/>
        <dbReference type="ChEBI" id="CHEBI:57453"/>
        <dbReference type="ChEBI" id="CHEBI:78530"/>
        <dbReference type="ChEBI" id="CHEBI:78844"/>
        <dbReference type="ChEBI" id="CHEBI:195366"/>
        <dbReference type="EC" id="2.1.2.9"/>
    </reaction>
</comment>
<dbReference type="AlphaFoldDB" id="A0A3P1TCK0"/>
<dbReference type="PANTHER" id="PTHR11138">
    <property type="entry name" value="METHIONYL-TRNA FORMYLTRANSFERASE"/>
    <property type="match status" value="1"/>
</dbReference>
<evidence type="ECO:0000313" key="9">
    <source>
        <dbReference type="Proteomes" id="UP000280819"/>
    </source>
</evidence>
<dbReference type="RefSeq" id="WP_124842069.1">
    <property type="nucleotide sequence ID" value="NZ_RQZG01000001.1"/>
</dbReference>
<dbReference type="PANTHER" id="PTHR11138:SF5">
    <property type="entry name" value="METHIONYL-TRNA FORMYLTRANSFERASE, MITOCHONDRIAL"/>
    <property type="match status" value="1"/>
</dbReference>
<dbReference type="Gene3D" id="3.40.50.12230">
    <property type="match status" value="1"/>
</dbReference>
<keyword evidence="3 5" id="KW-0808">Transferase</keyword>
<dbReference type="Pfam" id="PF00551">
    <property type="entry name" value="Formyl_trans_N"/>
    <property type="match status" value="1"/>
</dbReference>
<dbReference type="InterPro" id="IPR044135">
    <property type="entry name" value="Met-tRNA-FMT_C"/>
</dbReference>
<dbReference type="GO" id="GO:0004479">
    <property type="term" value="F:methionyl-tRNA formyltransferase activity"/>
    <property type="evidence" value="ECO:0007669"/>
    <property type="project" value="UniProtKB-UniRule"/>
</dbReference>
<dbReference type="EMBL" id="RQZG01000001">
    <property type="protein sequence ID" value="RRD07182.1"/>
    <property type="molecule type" value="Genomic_DNA"/>
</dbReference>
<comment type="similarity">
    <text evidence="1 5">Belongs to the Fmt family.</text>
</comment>